<dbReference type="AlphaFoldDB" id="A0A059FUW3"/>
<dbReference type="Pfam" id="PF01796">
    <property type="entry name" value="OB_ChsH2_C"/>
    <property type="match status" value="1"/>
</dbReference>
<dbReference type="PATRIC" id="fig|1280950.3.peg.541"/>
<evidence type="ECO:0000313" key="3">
    <source>
        <dbReference type="Proteomes" id="UP000025171"/>
    </source>
</evidence>
<dbReference type="Proteomes" id="UP000025171">
    <property type="component" value="Unassembled WGS sequence"/>
</dbReference>
<dbReference type="InterPro" id="IPR012340">
    <property type="entry name" value="NA-bd_OB-fold"/>
</dbReference>
<dbReference type="STRING" id="1280950.HJO_02650"/>
<keyword evidence="3" id="KW-1185">Reference proteome</keyword>
<evidence type="ECO:0000259" key="1">
    <source>
        <dbReference type="Pfam" id="PF01796"/>
    </source>
</evidence>
<dbReference type="eggNOG" id="COG1545">
    <property type="taxonomic scope" value="Bacteria"/>
</dbReference>
<comment type="caution">
    <text evidence="2">The sequence shown here is derived from an EMBL/GenBank/DDBJ whole genome shotgun (WGS) entry which is preliminary data.</text>
</comment>
<reference evidence="2 3" key="1">
    <citation type="journal article" date="2014" name="Antonie Van Leeuwenhoek">
        <title>Hyphomonas beringensis sp. nov. and Hyphomonas chukchiensis sp. nov., isolated from surface seawater of the Bering Sea and Chukchi Sea.</title>
        <authorList>
            <person name="Li C."/>
            <person name="Lai Q."/>
            <person name="Li G."/>
            <person name="Dong C."/>
            <person name="Wang J."/>
            <person name="Liao Y."/>
            <person name="Shao Z."/>
        </authorList>
    </citation>
    <scope>NUCLEOTIDE SEQUENCE [LARGE SCALE GENOMIC DNA]</scope>
    <source>
        <strain evidence="2 3">MHS-2</strain>
    </source>
</reference>
<feature type="domain" description="ChsH2 C-terminal OB-fold" evidence="1">
    <location>
        <begin position="50"/>
        <end position="114"/>
    </location>
</feature>
<protein>
    <recommendedName>
        <fullName evidence="1">ChsH2 C-terminal OB-fold domain-containing protein</fullName>
    </recommendedName>
</protein>
<dbReference type="SUPFAM" id="SSF50249">
    <property type="entry name" value="Nucleic acid-binding proteins"/>
    <property type="match status" value="1"/>
</dbReference>
<dbReference type="InterPro" id="IPR052513">
    <property type="entry name" value="Thioester_dehydratase-like"/>
</dbReference>
<dbReference type="RefSeq" id="WP_162173755.1">
    <property type="nucleotide sequence ID" value="NZ_ARYK01000001.1"/>
</dbReference>
<gene>
    <name evidence="2" type="ORF">HJO_02650</name>
</gene>
<dbReference type="OrthoDB" id="3182121at2"/>
<dbReference type="PANTHER" id="PTHR34075:SF5">
    <property type="entry name" value="BLR3430 PROTEIN"/>
    <property type="match status" value="1"/>
</dbReference>
<name>A0A059FUW3_9PROT</name>
<dbReference type="InterPro" id="IPR002878">
    <property type="entry name" value="ChsH2_C"/>
</dbReference>
<dbReference type="EMBL" id="ARYK01000001">
    <property type="protein sequence ID" value="KCZ94238.1"/>
    <property type="molecule type" value="Genomic_DNA"/>
</dbReference>
<sequence>MADQPVAPHTVISTGGEPYLVGSHCSACGETHLGAFENCPACTARGQMDEVRLSNQGTLYNYTIVYRSLPGVTVPFISAVVDLDGGGTIRGNLLEVEPDPSKIAFDMPVKVVFRSAADAVAGGEGYLAHFFVPAN</sequence>
<dbReference type="PANTHER" id="PTHR34075">
    <property type="entry name" value="BLR3430 PROTEIN"/>
    <property type="match status" value="1"/>
</dbReference>
<organism evidence="2 3">
    <name type="scientific">Hyphomonas johnsonii MHS-2</name>
    <dbReference type="NCBI Taxonomy" id="1280950"/>
    <lineage>
        <taxon>Bacteria</taxon>
        <taxon>Pseudomonadati</taxon>
        <taxon>Pseudomonadota</taxon>
        <taxon>Alphaproteobacteria</taxon>
        <taxon>Hyphomonadales</taxon>
        <taxon>Hyphomonadaceae</taxon>
        <taxon>Hyphomonas</taxon>
    </lineage>
</organism>
<proteinExistence type="predicted"/>
<evidence type="ECO:0000313" key="2">
    <source>
        <dbReference type="EMBL" id="KCZ94238.1"/>
    </source>
</evidence>
<accession>A0A059FUW3</accession>